<dbReference type="NCBIfam" id="NF038310">
    <property type="entry name" value="lysogeny_AimR"/>
    <property type="match status" value="1"/>
</dbReference>
<dbReference type="Proteomes" id="UP000027142">
    <property type="component" value="Chromosome"/>
</dbReference>
<keyword evidence="2" id="KW-1185">Reference proteome</keyword>
<proteinExistence type="predicted"/>
<dbReference type="InterPro" id="IPR047705">
    <property type="entry name" value="AimR-like"/>
</dbReference>
<dbReference type="Pfam" id="PF22871">
    <property type="entry name" value="AimR"/>
    <property type="match status" value="1"/>
</dbReference>
<protein>
    <submittedName>
        <fullName evidence="1">SPBc2 prophage-derived uncharacterized protein</fullName>
    </submittedName>
</protein>
<dbReference type="eggNOG" id="ENOG5030DFA">
    <property type="taxonomic scope" value="Bacteria"/>
</dbReference>
<name>A0A060M073_9BACI</name>
<evidence type="ECO:0000313" key="1">
    <source>
        <dbReference type="EMBL" id="AIC95420.1"/>
    </source>
</evidence>
<dbReference type="HOGENOM" id="CLU_755776_0_0_9"/>
<organism evidence="1 2">
    <name type="scientific">Shouchella lehensis G1</name>
    <dbReference type="NCBI Taxonomy" id="1246626"/>
    <lineage>
        <taxon>Bacteria</taxon>
        <taxon>Bacillati</taxon>
        <taxon>Bacillota</taxon>
        <taxon>Bacilli</taxon>
        <taxon>Bacillales</taxon>
        <taxon>Bacillaceae</taxon>
        <taxon>Shouchella</taxon>
    </lineage>
</organism>
<evidence type="ECO:0000313" key="2">
    <source>
        <dbReference type="Proteomes" id="UP000027142"/>
    </source>
</evidence>
<dbReference type="EMBL" id="CP003923">
    <property type="protein sequence ID" value="AIC95420.1"/>
    <property type="molecule type" value="Genomic_DNA"/>
</dbReference>
<gene>
    <name evidence="1" type="ORF">BleG1_2856</name>
</gene>
<dbReference type="STRING" id="1246626.BleG1_2856"/>
<sequence>MNFREKMVSLMNEKELVPSQVAESLGWQRSIMSKFLSGTTLDFYNALRLAKYLDGINYLEIMDDYCLSMDKKSGILCAFEYASNFMRHELTDKLVLLHEDKKGEVGEYCTIYKFNRERRDYSFNDAIEFLKYHYGKTNSLEINTKILLIEAGMYFDEMKFQTVLSLLKPLHSKLVDVNNRFIKESFNVRFAIFAANAELKAAGNTEKSIEYCHFLMDSVVTPDNLVASAHHTMGHAKIFESRVESVYLLQKAANLYRVAGSEANADGVLFNDIPLANSIHGHEIDLNEISGEELAHQLIIRGRNDEALALLNDLQDTPYTLLYKGMASKNFPLILQAHGIMMKEGDSFFIKLFERELFDLYNHKGDEKYEKI</sequence>
<dbReference type="KEGG" id="ble:BleG1_2856"/>
<dbReference type="RefSeq" id="WP_038482237.1">
    <property type="nucleotide sequence ID" value="NZ_CP003923.1"/>
</dbReference>
<dbReference type="OrthoDB" id="2942564at2"/>
<dbReference type="PATRIC" id="fig|1246626.3.peg.2846"/>
<accession>A0A060M073</accession>
<reference evidence="1 2" key="1">
    <citation type="journal article" date="2014" name="Gene">
        <title>A comparative genomic analysis of the alkalitolerant soil bacterium Bacillus lehensis G1.</title>
        <authorList>
            <person name="Noor Y.M."/>
            <person name="Samsulrizal N.H."/>
            <person name="Jema'on N.A."/>
            <person name="Low K.O."/>
            <person name="Ramli A.N."/>
            <person name="Alias N.I."/>
            <person name="Damis S.I."/>
            <person name="Fuzi S.F."/>
            <person name="Isa M.N."/>
            <person name="Murad A.M."/>
            <person name="Raih M.F."/>
            <person name="Bakar F.D."/>
            <person name="Najimudin N."/>
            <person name="Mahadi N.M."/>
            <person name="Illias R.M."/>
        </authorList>
    </citation>
    <scope>NUCLEOTIDE SEQUENCE [LARGE SCALE GENOMIC DNA]</scope>
    <source>
        <strain evidence="1 2">G1</strain>
    </source>
</reference>
<dbReference type="AlphaFoldDB" id="A0A060M073"/>